<protein>
    <recommendedName>
        <fullName evidence="4">COP9 signalosome complex subunit 3</fullName>
    </recommendedName>
</protein>
<keyword evidence="7" id="KW-0539">Nucleus</keyword>
<evidence type="ECO:0000256" key="3">
    <source>
        <dbReference type="ARBA" id="ARBA00007084"/>
    </source>
</evidence>
<dbReference type="InterPro" id="IPR000717">
    <property type="entry name" value="PCI_dom"/>
</dbReference>
<dbReference type="Pfam" id="PF01399">
    <property type="entry name" value="PCI"/>
    <property type="match status" value="1"/>
</dbReference>
<evidence type="ECO:0000256" key="2">
    <source>
        <dbReference type="ARBA" id="ARBA00004496"/>
    </source>
</evidence>
<feature type="domain" description="PCI" evidence="9">
    <location>
        <begin position="250"/>
        <end position="419"/>
    </location>
</feature>
<keyword evidence="6" id="KW-0736">Signalosome</keyword>
<dbReference type="OrthoDB" id="29061at2759"/>
<sequence length="502" mass="55652">MSSAELFGVLVSFQPDAPEVQQKRDYDAQARDFVQRVANIGPSHFLKGADTSQDLLDMLSPSVNTIGYLFTLRVRIAAQAENPKSQKNIPETLRPGGTLWNKTVEFLENADPVQLRYVGAEWRKLVEQVETIARIIGSPSLAISPIRSAMMRLDPSTGTFTLTHLHFVRLCVETRSYSAALPILDNYIHTLASKVPQAVRENVDCAVACADHTNSGEYIHQHSGHTEKITLAEVQEYYVLGAMSYIGARQFKKAKQFLEHVLVTPTNNIANGLMLEAYKKWVLVSCLVDGKYTATPRTANPQAIKQVRFASRAYEALATAFEQVNNLPKFRAQVNAGRDVWADDGNTGLVHELREQQVRFYVTGLSRTFSAIPLSNITGAVGGSVEEIASYVSTLITDGKLNAKMEQSSKAEVGVVLRFFLDPTQGPLAKTEKQQQQALFEQTQRTNVLAEQVKGVDYRLTLTKEYIDQLKRNNKKSAGGVGDAMDTTWDDGLDDEDVMGDM</sequence>
<comment type="similarity">
    <text evidence="3">Belongs to the CSN3 family.</text>
</comment>
<dbReference type="SUPFAM" id="SSF46785">
    <property type="entry name" value="Winged helix' DNA-binding domain"/>
    <property type="match status" value="1"/>
</dbReference>
<dbReference type="Proteomes" id="UP000799428">
    <property type="component" value="Unassembled WGS sequence"/>
</dbReference>
<proteinExistence type="inferred from homology"/>
<evidence type="ECO:0000256" key="1">
    <source>
        <dbReference type="ARBA" id="ARBA00004123"/>
    </source>
</evidence>
<dbReference type="GO" id="GO:0008180">
    <property type="term" value="C:COP9 signalosome"/>
    <property type="evidence" value="ECO:0007669"/>
    <property type="project" value="UniProtKB-KW"/>
</dbReference>
<evidence type="ECO:0000256" key="8">
    <source>
        <dbReference type="SAM" id="MobiDB-lite"/>
    </source>
</evidence>
<dbReference type="InterPro" id="IPR055089">
    <property type="entry name" value="COP9_N"/>
</dbReference>
<feature type="region of interest" description="Disordered" evidence="8">
    <location>
        <begin position="477"/>
        <end position="502"/>
    </location>
</feature>
<dbReference type="Pfam" id="PF22788">
    <property type="entry name" value="COP9_hel_rpt"/>
    <property type="match status" value="1"/>
</dbReference>
<feature type="compositionally biased region" description="Acidic residues" evidence="8">
    <location>
        <begin position="488"/>
        <end position="502"/>
    </location>
</feature>
<evidence type="ECO:0000256" key="5">
    <source>
        <dbReference type="ARBA" id="ARBA00022490"/>
    </source>
</evidence>
<accession>A0A6G1KGE2</accession>
<evidence type="ECO:0000256" key="7">
    <source>
        <dbReference type="ARBA" id="ARBA00023242"/>
    </source>
</evidence>
<keyword evidence="5" id="KW-0963">Cytoplasm</keyword>
<dbReference type="InterPro" id="IPR050756">
    <property type="entry name" value="CSN3"/>
</dbReference>
<organism evidence="10 11">
    <name type="scientific">Pleomassaria siparia CBS 279.74</name>
    <dbReference type="NCBI Taxonomy" id="1314801"/>
    <lineage>
        <taxon>Eukaryota</taxon>
        <taxon>Fungi</taxon>
        <taxon>Dikarya</taxon>
        <taxon>Ascomycota</taxon>
        <taxon>Pezizomycotina</taxon>
        <taxon>Dothideomycetes</taxon>
        <taxon>Pleosporomycetidae</taxon>
        <taxon>Pleosporales</taxon>
        <taxon>Pleomassariaceae</taxon>
        <taxon>Pleomassaria</taxon>
    </lineage>
</organism>
<comment type="subcellular location">
    <subcellularLocation>
        <location evidence="2">Cytoplasm</location>
    </subcellularLocation>
    <subcellularLocation>
        <location evidence="1">Nucleus</location>
    </subcellularLocation>
</comment>
<evidence type="ECO:0000259" key="9">
    <source>
        <dbReference type="PROSITE" id="PS50250"/>
    </source>
</evidence>
<dbReference type="PANTHER" id="PTHR10758:SF1">
    <property type="entry name" value="COP9 SIGNALOSOME COMPLEX SUBUNIT 3"/>
    <property type="match status" value="1"/>
</dbReference>
<dbReference type="GO" id="GO:0006511">
    <property type="term" value="P:ubiquitin-dependent protein catabolic process"/>
    <property type="evidence" value="ECO:0007669"/>
    <property type="project" value="TreeGrafter"/>
</dbReference>
<evidence type="ECO:0000313" key="11">
    <source>
        <dbReference type="Proteomes" id="UP000799428"/>
    </source>
</evidence>
<dbReference type="GO" id="GO:0005737">
    <property type="term" value="C:cytoplasm"/>
    <property type="evidence" value="ECO:0007669"/>
    <property type="project" value="UniProtKB-SubCell"/>
</dbReference>
<keyword evidence="11" id="KW-1185">Reference proteome</keyword>
<dbReference type="EMBL" id="MU005767">
    <property type="protein sequence ID" value="KAF2711703.1"/>
    <property type="molecule type" value="Genomic_DNA"/>
</dbReference>
<dbReference type="AlphaFoldDB" id="A0A6G1KGE2"/>
<dbReference type="PROSITE" id="PS50250">
    <property type="entry name" value="PCI"/>
    <property type="match status" value="1"/>
</dbReference>
<gene>
    <name evidence="10" type="ORF">K504DRAFT_475490</name>
</gene>
<evidence type="ECO:0000256" key="4">
    <source>
        <dbReference type="ARBA" id="ARBA00014878"/>
    </source>
</evidence>
<evidence type="ECO:0000313" key="10">
    <source>
        <dbReference type="EMBL" id="KAF2711703.1"/>
    </source>
</evidence>
<reference evidence="10" key="1">
    <citation type="journal article" date="2020" name="Stud. Mycol.">
        <title>101 Dothideomycetes genomes: a test case for predicting lifestyles and emergence of pathogens.</title>
        <authorList>
            <person name="Haridas S."/>
            <person name="Albert R."/>
            <person name="Binder M."/>
            <person name="Bloem J."/>
            <person name="Labutti K."/>
            <person name="Salamov A."/>
            <person name="Andreopoulos B."/>
            <person name="Baker S."/>
            <person name="Barry K."/>
            <person name="Bills G."/>
            <person name="Bluhm B."/>
            <person name="Cannon C."/>
            <person name="Castanera R."/>
            <person name="Culley D."/>
            <person name="Daum C."/>
            <person name="Ezra D."/>
            <person name="Gonzalez J."/>
            <person name="Henrissat B."/>
            <person name="Kuo A."/>
            <person name="Liang C."/>
            <person name="Lipzen A."/>
            <person name="Lutzoni F."/>
            <person name="Magnuson J."/>
            <person name="Mondo S."/>
            <person name="Nolan M."/>
            <person name="Ohm R."/>
            <person name="Pangilinan J."/>
            <person name="Park H.-J."/>
            <person name="Ramirez L."/>
            <person name="Alfaro M."/>
            <person name="Sun H."/>
            <person name="Tritt A."/>
            <person name="Yoshinaga Y."/>
            <person name="Zwiers L.-H."/>
            <person name="Turgeon B."/>
            <person name="Goodwin S."/>
            <person name="Spatafora J."/>
            <person name="Crous P."/>
            <person name="Grigoriev I."/>
        </authorList>
    </citation>
    <scope>NUCLEOTIDE SEQUENCE</scope>
    <source>
        <strain evidence="10">CBS 279.74</strain>
    </source>
</reference>
<evidence type="ECO:0000256" key="6">
    <source>
        <dbReference type="ARBA" id="ARBA00022790"/>
    </source>
</evidence>
<name>A0A6G1KGE2_9PLEO</name>
<dbReference type="PANTHER" id="PTHR10758">
    <property type="entry name" value="26S PROTEASOME NON-ATPASE REGULATORY SUBUNIT 3/COP9 SIGNALOSOME COMPLEX SUBUNIT 3"/>
    <property type="match status" value="1"/>
</dbReference>
<dbReference type="InterPro" id="IPR036390">
    <property type="entry name" value="WH_DNA-bd_sf"/>
</dbReference>